<protein>
    <submittedName>
        <fullName evidence="1">Uncharacterized protein</fullName>
    </submittedName>
</protein>
<comment type="caution">
    <text evidence="1">The sequence shown here is derived from an EMBL/GenBank/DDBJ whole genome shotgun (WGS) entry which is preliminary data.</text>
</comment>
<dbReference type="AlphaFoldDB" id="A0A392SZ24"/>
<keyword evidence="2" id="KW-1185">Reference proteome</keyword>
<dbReference type="Proteomes" id="UP000265520">
    <property type="component" value="Unassembled WGS sequence"/>
</dbReference>
<evidence type="ECO:0000313" key="1">
    <source>
        <dbReference type="EMBL" id="MCI53667.1"/>
    </source>
</evidence>
<organism evidence="1 2">
    <name type="scientific">Trifolium medium</name>
    <dbReference type="NCBI Taxonomy" id="97028"/>
    <lineage>
        <taxon>Eukaryota</taxon>
        <taxon>Viridiplantae</taxon>
        <taxon>Streptophyta</taxon>
        <taxon>Embryophyta</taxon>
        <taxon>Tracheophyta</taxon>
        <taxon>Spermatophyta</taxon>
        <taxon>Magnoliopsida</taxon>
        <taxon>eudicotyledons</taxon>
        <taxon>Gunneridae</taxon>
        <taxon>Pentapetalae</taxon>
        <taxon>rosids</taxon>
        <taxon>fabids</taxon>
        <taxon>Fabales</taxon>
        <taxon>Fabaceae</taxon>
        <taxon>Papilionoideae</taxon>
        <taxon>50 kb inversion clade</taxon>
        <taxon>NPAAA clade</taxon>
        <taxon>Hologalegina</taxon>
        <taxon>IRL clade</taxon>
        <taxon>Trifolieae</taxon>
        <taxon>Trifolium</taxon>
    </lineage>
</organism>
<feature type="non-terminal residue" evidence="1">
    <location>
        <position position="59"/>
    </location>
</feature>
<name>A0A392SZ24_9FABA</name>
<sequence>MKNKVYQRRTRKMNLALLLQSQQRINKRTKKKKTELAAMMTTVLRKMLPSLKSSNKPFL</sequence>
<proteinExistence type="predicted"/>
<accession>A0A392SZ24</accession>
<reference evidence="1 2" key="1">
    <citation type="journal article" date="2018" name="Front. Plant Sci.">
        <title>Red Clover (Trifolium pratense) and Zigzag Clover (T. medium) - A Picture of Genomic Similarities and Differences.</title>
        <authorList>
            <person name="Dluhosova J."/>
            <person name="Istvanek J."/>
            <person name="Nedelnik J."/>
            <person name="Repkova J."/>
        </authorList>
    </citation>
    <scope>NUCLEOTIDE SEQUENCE [LARGE SCALE GENOMIC DNA]</scope>
    <source>
        <strain evidence="2">cv. 10/8</strain>
        <tissue evidence="1">Leaf</tissue>
    </source>
</reference>
<evidence type="ECO:0000313" key="2">
    <source>
        <dbReference type="Proteomes" id="UP000265520"/>
    </source>
</evidence>
<dbReference type="EMBL" id="LXQA010466922">
    <property type="protein sequence ID" value="MCI53667.1"/>
    <property type="molecule type" value="Genomic_DNA"/>
</dbReference>